<organism evidence="3 4">
    <name type="scientific">Phytophthora citrophthora</name>
    <dbReference type="NCBI Taxonomy" id="4793"/>
    <lineage>
        <taxon>Eukaryota</taxon>
        <taxon>Sar</taxon>
        <taxon>Stramenopiles</taxon>
        <taxon>Oomycota</taxon>
        <taxon>Peronosporomycetes</taxon>
        <taxon>Peronosporales</taxon>
        <taxon>Peronosporaceae</taxon>
        <taxon>Phytophthora</taxon>
    </lineage>
</organism>
<comment type="caution">
    <text evidence="3">The sequence shown here is derived from an EMBL/GenBank/DDBJ whole genome shotgun (WGS) entry which is preliminary data.</text>
</comment>
<proteinExistence type="predicted"/>
<protein>
    <submittedName>
        <fullName evidence="3">Uncharacterized protein</fullName>
    </submittedName>
</protein>
<dbReference type="EMBL" id="JASMQC010000004">
    <property type="protein sequence ID" value="KAK1945705.1"/>
    <property type="molecule type" value="Genomic_DNA"/>
</dbReference>
<sequence length="142" mass="15622">MEMKRKHSTSAAHTGASSRQDPSQLEKKAKSSIGDVPEGEMELDEMVIQDFLLRDCQASSKKLVEQANTRVAELRQELEEGKKVLIDALEAEKENLDKDAKSIPRAFTISVRCITGPYRGRKFSMAIDADVLLAESSGLLAG</sequence>
<feature type="region of interest" description="Disordered" evidence="2">
    <location>
        <begin position="1"/>
        <end position="40"/>
    </location>
</feature>
<evidence type="ECO:0000313" key="3">
    <source>
        <dbReference type="EMBL" id="KAK1945705.1"/>
    </source>
</evidence>
<keyword evidence="1" id="KW-0175">Coiled coil</keyword>
<gene>
    <name evidence="3" type="ORF">P3T76_002753</name>
</gene>
<dbReference type="AlphaFoldDB" id="A0AAD9GW82"/>
<evidence type="ECO:0000256" key="2">
    <source>
        <dbReference type="SAM" id="MobiDB-lite"/>
    </source>
</evidence>
<feature type="compositionally biased region" description="Low complexity" evidence="2">
    <location>
        <begin position="9"/>
        <end position="18"/>
    </location>
</feature>
<feature type="coiled-coil region" evidence="1">
    <location>
        <begin position="57"/>
        <end position="95"/>
    </location>
</feature>
<keyword evidence="4" id="KW-1185">Reference proteome</keyword>
<name>A0AAD9GW82_9STRA</name>
<dbReference type="Proteomes" id="UP001259832">
    <property type="component" value="Unassembled WGS sequence"/>
</dbReference>
<evidence type="ECO:0000256" key="1">
    <source>
        <dbReference type="SAM" id="Coils"/>
    </source>
</evidence>
<evidence type="ECO:0000313" key="4">
    <source>
        <dbReference type="Proteomes" id="UP001259832"/>
    </source>
</evidence>
<reference evidence="3" key="1">
    <citation type="submission" date="2023-08" db="EMBL/GenBank/DDBJ databases">
        <title>Reference Genome Resource for the Citrus Pathogen Phytophthora citrophthora.</title>
        <authorList>
            <person name="Moller H."/>
            <person name="Coetzee B."/>
            <person name="Rose L.J."/>
            <person name="Van Niekerk J.M."/>
        </authorList>
    </citation>
    <scope>NUCLEOTIDE SEQUENCE</scope>
    <source>
        <strain evidence="3">STE-U-9442</strain>
    </source>
</reference>
<accession>A0AAD9GW82</accession>